<evidence type="ECO:0000256" key="2">
    <source>
        <dbReference type="ARBA" id="ARBA00005814"/>
    </source>
</evidence>
<dbReference type="EMBL" id="CAJOBA010037547">
    <property type="protein sequence ID" value="CAF4044159.1"/>
    <property type="molecule type" value="Genomic_DNA"/>
</dbReference>
<dbReference type="Gene3D" id="3.40.50.300">
    <property type="entry name" value="P-loop containing nucleotide triphosphate hydrolases"/>
    <property type="match status" value="2"/>
</dbReference>
<reference evidence="11" key="1">
    <citation type="submission" date="2021-02" db="EMBL/GenBank/DDBJ databases">
        <authorList>
            <person name="Nowell W R."/>
        </authorList>
    </citation>
    <scope>NUCLEOTIDE SEQUENCE</scope>
</reference>
<feature type="transmembrane region" description="Helical" evidence="9">
    <location>
        <begin position="381"/>
        <end position="404"/>
    </location>
</feature>
<dbReference type="GO" id="GO:0140359">
    <property type="term" value="F:ABC-type transporter activity"/>
    <property type="evidence" value="ECO:0007669"/>
    <property type="project" value="InterPro"/>
</dbReference>
<dbReference type="Pfam" id="PF00005">
    <property type="entry name" value="ABC_tran"/>
    <property type="match status" value="1"/>
</dbReference>
<keyword evidence="8 9" id="KW-0472">Membrane</keyword>
<keyword evidence="7 9" id="KW-1133">Transmembrane helix</keyword>
<keyword evidence="3" id="KW-0813">Transport</keyword>
<feature type="transmembrane region" description="Helical" evidence="9">
    <location>
        <begin position="455"/>
        <end position="472"/>
    </location>
</feature>
<dbReference type="InterPro" id="IPR003439">
    <property type="entry name" value="ABC_transporter-like_ATP-bd"/>
</dbReference>
<dbReference type="Proteomes" id="UP000682733">
    <property type="component" value="Unassembled WGS sequence"/>
</dbReference>
<dbReference type="InterPro" id="IPR027417">
    <property type="entry name" value="P-loop_NTPase"/>
</dbReference>
<evidence type="ECO:0000259" key="10">
    <source>
        <dbReference type="PROSITE" id="PS50893"/>
    </source>
</evidence>
<dbReference type="GO" id="GO:0005886">
    <property type="term" value="C:plasma membrane"/>
    <property type="evidence" value="ECO:0007669"/>
    <property type="project" value="TreeGrafter"/>
</dbReference>
<comment type="caution">
    <text evidence="11">The sequence shown here is derived from an EMBL/GenBank/DDBJ whole genome shotgun (WGS) entry which is preliminary data.</text>
</comment>
<dbReference type="InterPro" id="IPR013525">
    <property type="entry name" value="ABC2_TM"/>
</dbReference>
<feature type="transmembrane region" description="Helical" evidence="9">
    <location>
        <begin position="432"/>
        <end position="449"/>
    </location>
</feature>
<name>A0A8S2EP65_9BILA</name>
<gene>
    <name evidence="11" type="ORF">OVA965_LOCUS25619</name>
    <name evidence="12" type="ORF">TMI583_LOCUS26350</name>
</gene>
<protein>
    <recommendedName>
        <fullName evidence="10">ABC transporter domain-containing protein</fullName>
    </recommendedName>
</protein>
<dbReference type="InterPro" id="IPR003593">
    <property type="entry name" value="AAA+_ATPase"/>
</dbReference>
<evidence type="ECO:0000313" key="11">
    <source>
        <dbReference type="EMBL" id="CAF1236559.1"/>
    </source>
</evidence>
<evidence type="ECO:0000256" key="7">
    <source>
        <dbReference type="ARBA" id="ARBA00022989"/>
    </source>
</evidence>
<keyword evidence="6" id="KW-0067">ATP-binding</keyword>
<evidence type="ECO:0000313" key="12">
    <source>
        <dbReference type="EMBL" id="CAF4044159.1"/>
    </source>
</evidence>
<evidence type="ECO:0000256" key="3">
    <source>
        <dbReference type="ARBA" id="ARBA00022448"/>
    </source>
</evidence>
<accession>A0A8S2EP65</accession>
<dbReference type="Pfam" id="PF01061">
    <property type="entry name" value="ABC2_membrane"/>
    <property type="match status" value="1"/>
</dbReference>
<evidence type="ECO:0000256" key="5">
    <source>
        <dbReference type="ARBA" id="ARBA00022741"/>
    </source>
</evidence>
<dbReference type="EMBL" id="CAJNOK010015999">
    <property type="protein sequence ID" value="CAF1236559.1"/>
    <property type="molecule type" value="Genomic_DNA"/>
</dbReference>
<dbReference type="PANTHER" id="PTHR48041">
    <property type="entry name" value="ABC TRANSPORTER G FAMILY MEMBER 28"/>
    <property type="match status" value="1"/>
</dbReference>
<evidence type="ECO:0000313" key="13">
    <source>
        <dbReference type="Proteomes" id="UP000677228"/>
    </source>
</evidence>
<dbReference type="GO" id="GO:0005524">
    <property type="term" value="F:ATP binding"/>
    <property type="evidence" value="ECO:0007669"/>
    <property type="project" value="UniProtKB-KW"/>
</dbReference>
<organism evidence="11 13">
    <name type="scientific">Didymodactylos carnosus</name>
    <dbReference type="NCBI Taxonomy" id="1234261"/>
    <lineage>
        <taxon>Eukaryota</taxon>
        <taxon>Metazoa</taxon>
        <taxon>Spiralia</taxon>
        <taxon>Gnathifera</taxon>
        <taxon>Rotifera</taxon>
        <taxon>Eurotatoria</taxon>
        <taxon>Bdelloidea</taxon>
        <taxon>Philodinida</taxon>
        <taxon>Philodinidae</taxon>
        <taxon>Didymodactylos</taxon>
    </lineage>
</organism>
<comment type="subcellular location">
    <subcellularLocation>
        <location evidence="1">Membrane</location>
        <topology evidence="1">Multi-pass membrane protein</topology>
    </subcellularLocation>
</comment>
<dbReference type="Proteomes" id="UP000677228">
    <property type="component" value="Unassembled WGS sequence"/>
</dbReference>
<dbReference type="GO" id="GO:0016887">
    <property type="term" value="F:ATP hydrolysis activity"/>
    <property type="evidence" value="ECO:0007669"/>
    <property type="project" value="InterPro"/>
</dbReference>
<evidence type="ECO:0000256" key="8">
    <source>
        <dbReference type="ARBA" id="ARBA00023136"/>
    </source>
</evidence>
<evidence type="ECO:0000256" key="4">
    <source>
        <dbReference type="ARBA" id="ARBA00022692"/>
    </source>
</evidence>
<feature type="transmembrane region" description="Helical" evidence="9">
    <location>
        <begin position="350"/>
        <end position="369"/>
    </location>
</feature>
<proteinExistence type="inferred from homology"/>
<keyword evidence="5" id="KW-0547">Nucleotide-binding</keyword>
<keyword evidence="4 9" id="KW-0812">Transmembrane</keyword>
<sequence>MYGEEPVVDGIVNDGYREHAELNTNNSNNNTVQLKGGDTLELHMQMSEDLTSPKVTLTFLNVSKVISVPAKMIDPKSKAKFIERKLLDNVSGQIHPGQVVALMGPSGSGKTTLLNTLAGRNLSGVTGDVYFNNVKYQKSMKRKLAYVLQQDLFFESLTVKQQLTYTALLRLPKPTSGLDSTSAFALMETLRQLALQGKTIVTSIHQPSSQVFQSFDQLILLADGKTIFMGRPSDALSYFGTLGYKSPEQYNPADYVMDLVNQDMEVREKLKEAYITNKVSVYHRNSVTASERYLIAEPTENDLNFKKTDNHEEILGLTKNSKWPIGFFAQFRVLYRRSNQLTGKQQFTKLNIIQALALAIVVGLCWLRMGFTESSVPDRTSFVFFIMTFWPFHTLMGGLMSFPFERSVINKERASGSYRLSAYFMAKSVSEAPLKLVLPTAFLIIAYWMANINPFFPVFLGFLVFELLAILVE</sequence>
<feature type="domain" description="ABC transporter" evidence="10">
    <location>
        <begin position="57"/>
        <end position="361"/>
    </location>
</feature>
<evidence type="ECO:0000256" key="6">
    <source>
        <dbReference type="ARBA" id="ARBA00022840"/>
    </source>
</evidence>
<evidence type="ECO:0000256" key="1">
    <source>
        <dbReference type="ARBA" id="ARBA00004141"/>
    </source>
</evidence>
<evidence type="ECO:0000256" key="9">
    <source>
        <dbReference type="SAM" id="Phobius"/>
    </source>
</evidence>
<dbReference type="AlphaFoldDB" id="A0A8S2EP65"/>
<dbReference type="InterPro" id="IPR050352">
    <property type="entry name" value="ABCG_transporters"/>
</dbReference>
<dbReference type="PANTHER" id="PTHR48041:SF63">
    <property type="entry name" value="EARLY GENE AT 23, ISOFORM C"/>
    <property type="match status" value="1"/>
</dbReference>
<dbReference type="SMART" id="SM00382">
    <property type="entry name" value="AAA"/>
    <property type="match status" value="1"/>
</dbReference>
<dbReference type="PROSITE" id="PS50893">
    <property type="entry name" value="ABC_TRANSPORTER_2"/>
    <property type="match status" value="1"/>
</dbReference>
<dbReference type="InterPro" id="IPR043926">
    <property type="entry name" value="ABCG_dom"/>
</dbReference>
<dbReference type="SUPFAM" id="SSF52540">
    <property type="entry name" value="P-loop containing nucleoside triphosphate hydrolases"/>
    <property type="match status" value="1"/>
</dbReference>
<dbReference type="Pfam" id="PF19055">
    <property type="entry name" value="ABC2_membrane_7"/>
    <property type="match status" value="1"/>
</dbReference>
<comment type="similarity">
    <text evidence="2">Belongs to the ABC transporter superfamily. ABCG family. Eye pigment precursor importer (TC 3.A.1.204) subfamily.</text>
</comment>